<dbReference type="GO" id="GO:0042575">
    <property type="term" value="C:DNA polymerase complex"/>
    <property type="evidence" value="ECO:0007669"/>
    <property type="project" value="TreeGrafter"/>
</dbReference>
<dbReference type="AlphaFoldDB" id="X1VPC3"/>
<comment type="similarity">
    <text evidence="1">Belongs to the DNA polymerase delta/II small subunit family.</text>
</comment>
<feature type="region of interest" description="Disordered" evidence="3">
    <location>
        <begin position="11"/>
        <end position="36"/>
    </location>
</feature>
<evidence type="ECO:0000256" key="2">
    <source>
        <dbReference type="ARBA" id="ARBA00022705"/>
    </source>
</evidence>
<keyword evidence="2" id="KW-0235">DNA replication</keyword>
<name>X1VPC3_9ZZZZ</name>
<comment type="caution">
    <text evidence="5">The sequence shown here is derived from an EMBL/GenBank/DDBJ whole genome shotgun (WGS) entry which is preliminary data.</text>
</comment>
<dbReference type="GO" id="GO:0006271">
    <property type="term" value="P:DNA strand elongation involved in DNA replication"/>
    <property type="evidence" value="ECO:0007669"/>
    <property type="project" value="TreeGrafter"/>
</dbReference>
<evidence type="ECO:0000313" key="5">
    <source>
        <dbReference type="EMBL" id="GAJ10830.1"/>
    </source>
</evidence>
<sequence>GLKIEISKEVVSGAQEKSKEDSKEEKNKIADANTNPRCDLHRNKIKDFDTNPHSDLHKEANVKVLSMNSYVGKKLGVQNFVNYYRNRFSETRNFLQESPQLNNLISIGKIYGGGQGISIIGIVSNKRVTKNKNLLFEIEDLTGRIKVIVNQNKKEIYEKAEEIALDSIVGFKGSGNREIFFVNDIIFPDATIPERKKSNVEEYALFIGDLHFGSKLFLEDSFLKFIDYLNGKIPNTPEVENIKYLFIIGDVVTGVGNYPN</sequence>
<evidence type="ECO:0000256" key="3">
    <source>
        <dbReference type="SAM" id="MobiDB-lite"/>
    </source>
</evidence>
<reference evidence="5" key="1">
    <citation type="journal article" date="2014" name="Front. Microbiol.">
        <title>High frequency of phylogenetically diverse reductive dehalogenase-homologous genes in deep subseafloor sedimentary metagenomes.</title>
        <authorList>
            <person name="Kawai M."/>
            <person name="Futagami T."/>
            <person name="Toyoda A."/>
            <person name="Takaki Y."/>
            <person name="Nishi S."/>
            <person name="Hori S."/>
            <person name="Arai W."/>
            <person name="Tsubouchi T."/>
            <person name="Morono Y."/>
            <person name="Uchiyama I."/>
            <person name="Ito T."/>
            <person name="Fujiyama A."/>
            <person name="Inagaki F."/>
            <person name="Takami H."/>
        </authorList>
    </citation>
    <scope>NUCLEOTIDE SEQUENCE</scope>
    <source>
        <strain evidence="5">Expedition CK06-06</strain>
    </source>
</reference>
<dbReference type="EMBL" id="BARW01025643">
    <property type="protein sequence ID" value="GAJ10830.1"/>
    <property type="molecule type" value="Genomic_DNA"/>
</dbReference>
<dbReference type="InterPro" id="IPR024826">
    <property type="entry name" value="DNA_pol_delta/II_ssu"/>
</dbReference>
<dbReference type="SUPFAM" id="SSF50249">
    <property type="entry name" value="Nucleic acid-binding proteins"/>
    <property type="match status" value="1"/>
</dbReference>
<feature type="non-terminal residue" evidence="5">
    <location>
        <position position="1"/>
    </location>
</feature>
<dbReference type="PANTHER" id="PTHR10416:SF0">
    <property type="entry name" value="DNA POLYMERASE DELTA SUBUNIT 2"/>
    <property type="match status" value="1"/>
</dbReference>
<evidence type="ECO:0000259" key="4">
    <source>
        <dbReference type="Pfam" id="PF01336"/>
    </source>
</evidence>
<evidence type="ECO:0000256" key="1">
    <source>
        <dbReference type="ARBA" id="ARBA00006035"/>
    </source>
</evidence>
<dbReference type="PANTHER" id="PTHR10416">
    <property type="entry name" value="DNA POLYMERASE DELTA SUBUNIT 2"/>
    <property type="match status" value="1"/>
</dbReference>
<dbReference type="InterPro" id="IPR004365">
    <property type="entry name" value="NA-bd_OB_tRNA"/>
</dbReference>
<gene>
    <name evidence="5" type="ORF">S12H4_41983</name>
</gene>
<dbReference type="Gene3D" id="2.40.50.140">
    <property type="entry name" value="Nucleic acid-binding proteins"/>
    <property type="match status" value="1"/>
</dbReference>
<feature type="non-terminal residue" evidence="5">
    <location>
        <position position="260"/>
    </location>
</feature>
<organism evidence="5">
    <name type="scientific">marine sediment metagenome</name>
    <dbReference type="NCBI Taxonomy" id="412755"/>
    <lineage>
        <taxon>unclassified sequences</taxon>
        <taxon>metagenomes</taxon>
        <taxon>ecological metagenomes</taxon>
    </lineage>
</organism>
<dbReference type="InterPro" id="IPR012340">
    <property type="entry name" value="NA-bd_OB-fold"/>
</dbReference>
<proteinExistence type="inferred from homology"/>
<protein>
    <recommendedName>
        <fullName evidence="4">OB domain-containing protein</fullName>
    </recommendedName>
</protein>
<accession>X1VPC3</accession>
<dbReference type="Gene3D" id="3.60.21.50">
    <property type="match status" value="1"/>
</dbReference>
<feature type="compositionally biased region" description="Basic and acidic residues" evidence="3">
    <location>
        <begin position="16"/>
        <end position="29"/>
    </location>
</feature>
<dbReference type="Pfam" id="PF01336">
    <property type="entry name" value="tRNA_anti-codon"/>
    <property type="match status" value="1"/>
</dbReference>
<feature type="domain" description="OB" evidence="4">
    <location>
        <begin position="117"/>
        <end position="174"/>
    </location>
</feature>
<dbReference type="GO" id="GO:0003676">
    <property type="term" value="F:nucleic acid binding"/>
    <property type="evidence" value="ECO:0007669"/>
    <property type="project" value="InterPro"/>
</dbReference>